<dbReference type="Pfam" id="PF00005">
    <property type="entry name" value="ABC_tran"/>
    <property type="match status" value="1"/>
</dbReference>
<accession>A0ABN2N857</accession>
<keyword evidence="10" id="KW-1185">Reference proteome</keyword>
<dbReference type="PANTHER" id="PTHR43297">
    <property type="entry name" value="OLIGOPEPTIDE TRANSPORT ATP-BINDING PROTEIN APPD"/>
    <property type="match status" value="1"/>
</dbReference>
<dbReference type="SMART" id="SM00382">
    <property type="entry name" value="AAA"/>
    <property type="match status" value="1"/>
</dbReference>
<dbReference type="InterPro" id="IPR003593">
    <property type="entry name" value="AAA+_ATPase"/>
</dbReference>
<keyword evidence="3" id="KW-0813">Transport</keyword>
<dbReference type="CDD" id="cd03257">
    <property type="entry name" value="ABC_NikE_OppD_transporters"/>
    <property type="match status" value="1"/>
</dbReference>
<dbReference type="InterPro" id="IPR017871">
    <property type="entry name" value="ABC_transporter-like_CS"/>
</dbReference>
<comment type="subcellular location">
    <subcellularLocation>
        <location evidence="1">Cell membrane</location>
        <topology evidence="1">Peripheral membrane protein</topology>
    </subcellularLocation>
</comment>
<name>A0ABN2N857_9PSEU</name>
<dbReference type="Proteomes" id="UP001500449">
    <property type="component" value="Unassembled WGS sequence"/>
</dbReference>
<keyword evidence="7" id="KW-0472">Membrane</keyword>
<gene>
    <name evidence="9" type="ORF">GCM10009836_38990</name>
</gene>
<dbReference type="InterPro" id="IPR050388">
    <property type="entry name" value="ABC_Ni/Peptide_Import"/>
</dbReference>
<dbReference type="InterPro" id="IPR003439">
    <property type="entry name" value="ABC_transporter-like_ATP-bd"/>
</dbReference>
<reference evidence="9 10" key="1">
    <citation type="journal article" date="2019" name="Int. J. Syst. Evol. Microbiol.">
        <title>The Global Catalogue of Microorganisms (GCM) 10K type strain sequencing project: providing services to taxonomists for standard genome sequencing and annotation.</title>
        <authorList>
            <consortium name="The Broad Institute Genomics Platform"/>
            <consortium name="The Broad Institute Genome Sequencing Center for Infectious Disease"/>
            <person name="Wu L."/>
            <person name="Ma J."/>
        </authorList>
    </citation>
    <scope>NUCLEOTIDE SEQUENCE [LARGE SCALE GENOMIC DNA]</scope>
    <source>
        <strain evidence="9 10">JCM 16009</strain>
    </source>
</reference>
<evidence type="ECO:0000256" key="4">
    <source>
        <dbReference type="ARBA" id="ARBA00022475"/>
    </source>
</evidence>
<protein>
    <submittedName>
        <fullName evidence="9">ABC transporter ATP-binding protein</fullName>
    </submittedName>
</protein>
<proteinExistence type="inferred from homology"/>
<evidence type="ECO:0000259" key="8">
    <source>
        <dbReference type="PROSITE" id="PS50893"/>
    </source>
</evidence>
<evidence type="ECO:0000313" key="9">
    <source>
        <dbReference type="EMBL" id="GAA1855149.1"/>
    </source>
</evidence>
<keyword evidence="4" id="KW-1003">Cell membrane</keyword>
<dbReference type="Gene3D" id="3.40.50.300">
    <property type="entry name" value="P-loop containing nucleotide triphosphate hydrolases"/>
    <property type="match status" value="1"/>
</dbReference>
<evidence type="ECO:0000256" key="6">
    <source>
        <dbReference type="ARBA" id="ARBA00022840"/>
    </source>
</evidence>
<dbReference type="RefSeq" id="WP_344418767.1">
    <property type="nucleotide sequence ID" value="NZ_BAAAQK010000012.1"/>
</dbReference>
<dbReference type="Pfam" id="PF08352">
    <property type="entry name" value="oligo_HPY"/>
    <property type="match status" value="1"/>
</dbReference>
<keyword evidence="5" id="KW-0547">Nucleotide-binding</keyword>
<dbReference type="PANTHER" id="PTHR43297:SF2">
    <property type="entry name" value="DIPEPTIDE TRANSPORT ATP-BINDING PROTEIN DPPD"/>
    <property type="match status" value="1"/>
</dbReference>
<dbReference type="GO" id="GO:0005524">
    <property type="term" value="F:ATP binding"/>
    <property type="evidence" value="ECO:0007669"/>
    <property type="project" value="UniProtKB-KW"/>
</dbReference>
<dbReference type="PROSITE" id="PS50893">
    <property type="entry name" value="ABC_TRANSPORTER_2"/>
    <property type="match status" value="1"/>
</dbReference>
<evidence type="ECO:0000256" key="2">
    <source>
        <dbReference type="ARBA" id="ARBA00005417"/>
    </source>
</evidence>
<dbReference type="SUPFAM" id="SSF52540">
    <property type="entry name" value="P-loop containing nucleoside triphosphate hydrolases"/>
    <property type="match status" value="1"/>
</dbReference>
<comment type="caution">
    <text evidence="9">The sequence shown here is derived from an EMBL/GenBank/DDBJ whole genome shotgun (WGS) entry which is preliminary data.</text>
</comment>
<evidence type="ECO:0000256" key="5">
    <source>
        <dbReference type="ARBA" id="ARBA00022741"/>
    </source>
</evidence>
<keyword evidence="6 9" id="KW-0067">ATP-binding</keyword>
<dbReference type="InterPro" id="IPR027417">
    <property type="entry name" value="P-loop_NTPase"/>
</dbReference>
<dbReference type="PROSITE" id="PS00211">
    <property type="entry name" value="ABC_TRANSPORTER_1"/>
    <property type="match status" value="1"/>
</dbReference>
<evidence type="ECO:0000256" key="3">
    <source>
        <dbReference type="ARBA" id="ARBA00022448"/>
    </source>
</evidence>
<evidence type="ECO:0000313" key="10">
    <source>
        <dbReference type="Proteomes" id="UP001500449"/>
    </source>
</evidence>
<evidence type="ECO:0000256" key="1">
    <source>
        <dbReference type="ARBA" id="ARBA00004202"/>
    </source>
</evidence>
<evidence type="ECO:0000256" key="7">
    <source>
        <dbReference type="ARBA" id="ARBA00023136"/>
    </source>
</evidence>
<organism evidence="9 10">
    <name type="scientific">Pseudonocardia ailaonensis</name>
    <dbReference type="NCBI Taxonomy" id="367279"/>
    <lineage>
        <taxon>Bacteria</taxon>
        <taxon>Bacillati</taxon>
        <taxon>Actinomycetota</taxon>
        <taxon>Actinomycetes</taxon>
        <taxon>Pseudonocardiales</taxon>
        <taxon>Pseudonocardiaceae</taxon>
        <taxon>Pseudonocardia</taxon>
    </lineage>
</organism>
<comment type="similarity">
    <text evidence="2">Belongs to the ABC transporter superfamily.</text>
</comment>
<dbReference type="EMBL" id="BAAAQK010000012">
    <property type="protein sequence ID" value="GAA1855149.1"/>
    <property type="molecule type" value="Genomic_DNA"/>
</dbReference>
<sequence>MTSVVDTAPTDSATADPDTAPALLDVADLSMVYPTPDGPFTAVDRFALTLAPGDKVAVVGESGSGKTNACMAIAGFLDPEAQVRAGRMAFRGQDLLARRARSVPQRITGVGVVFQDAMTSLDPVWTVGQQLAAVIRNNERLGRREVRARAVDWLRRVGLPDTDRVLAARPYELSGGMRQRVMIAIALSARPQLLIADEPTSALDATLSRELMELMVGLTGELGAALLMVSHDIALCQAYTDRMLVMHRGEVVEQGPSATLADHATHPYTQGLIACVPRLENADWDRLPTMATTAGSRS</sequence>
<feature type="domain" description="ABC transporter" evidence="8">
    <location>
        <begin position="24"/>
        <end position="273"/>
    </location>
</feature>
<dbReference type="InterPro" id="IPR013563">
    <property type="entry name" value="Oligopep_ABC_C"/>
</dbReference>